<accession>A0A5K7YXW5</accession>
<evidence type="ECO:0000313" key="1">
    <source>
        <dbReference type="EMBL" id="BBO71144.1"/>
    </source>
</evidence>
<dbReference type="Gene3D" id="3.30.30.40">
    <property type="match status" value="1"/>
</dbReference>
<name>A0A5K7YXW5_9BACT</name>
<reference evidence="1 2" key="1">
    <citation type="submission" date="2019-11" db="EMBL/GenBank/DDBJ databases">
        <title>Comparative genomics of hydrocarbon-degrading Desulfosarcina strains.</title>
        <authorList>
            <person name="Watanabe M."/>
            <person name="Kojima H."/>
            <person name="Fukui M."/>
        </authorList>
    </citation>
    <scope>NUCLEOTIDE SEQUENCE [LARGE SCALE GENOMIC DNA]</scope>
    <source>
        <strain evidence="1 2">PL12</strain>
    </source>
</reference>
<dbReference type="SMART" id="SM00882">
    <property type="entry name" value="CoA_trans"/>
    <property type="match status" value="1"/>
</dbReference>
<dbReference type="Pfam" id="PF01144">
    <property type="entry name" value="CoA_trans"/>
    <property type="match status" value="1"/>
</dbReference>
<gene>
    <name evidence="1" type="ORF">DSCA_50740</name>
</gene>
<sequence length="331" mass="36813">MMDPIPMNADTSKLMTMSDAVAQFVPDGAHISIGGFTINRNPMAAVYEIIRQKKRGLHLYAHSNGQGVDELIGAGAVDRLEIAYGGSGRFASTCIRFRKAVEAGRLLVEDYTNYQMTLRFMAGAMGVPFLPTRSSLGSDIVNRWGFSETARQSDPRVPDAKLVVMDNPFDGWCDTDRVVLVPAINPDVTIIHVQTADRQGTARIEGLPFADVEQAKAARHLIVTCESLVEVDRLRQTPDQNQIPFFCVDAVVHAPMGAWPTACYHHYDYDPTRLHQYRTAALDDHRYQAYLDTEIFSTRNHEEMTARIDPGGLEAIKADPRTGYAVGLDRR</sequence>
<dbReference type="Gene3D" id="3.40.1080.10">
    <property type="entry name" value="Glutaconate Coenzyme A-transferase"/>
    <property type="match status" value="1"/>
</dbReference>
<protein>
    <submittedName>
        <fullName evidence="1">Glutaconate CoA-transferase subunit A</fullName>
    </submittedName>
</protein>
<dbReference type="PANTHER" id="PTHR43293:SF3">
    <property type="entry name" value="CHOLESTEROL RING-CLEAVING HYDROLASE IPDB SUBUNIT"/>
    <property type="match status" value="1"/>
</dbReference>
<organism evidence="1 2">
    <name type="scientific">Desulfosarcina alkanivorans</name>
    <dbReference type="NCBI Taxonomy" id="571177"/>
    <lineage>
        <taxon>Bacteria</taxon>
        <taxon>Pseudomonadati</taxon>
        <taxon>Thermodesulfobacteriota</taxon>
        <taxon>Desulfobacteria</taxon>
        <taxon>Desulfobacterales</taxon>
        <taxon>Desulfosarcinaceae</taxon>
        <taxon>Desulfosarcina</taxon>
    </lineage>
</organism>
<keyword evidence="1" id="KW-0808">Transferase</keyword>
<dbReference type="SUPFAM" id="SSF100950">
    <property type="entry name" value="NagB/RpiA/CoA transferase-like"/>
    <property type="match status" value="1"/>
</dbReference>
<dbReference type="InterPro" id="IPR037171">
    <property type="entry name" value="NagB/RpiA_transferase-like"/>
</dbReference>
<dbReference type="AlphaFoldDB" id="A0A5K7YXW5"/>
<keyword evidence="2" id="KW-1185">Reference proteome</keyword>
<dbReference type="PANTHER" id="PTHR43293">
    <property type="entry name" value="ACETATE COA-TRANSFERASE YDIF"/>
    <property type="match status" value="1"/>
</dbReference>
<dbReference type="InterPro" id="IPR004165">
    <property type="entry name" value="CoA_trans_fam_I"/>
</dbReference>
<dbReference type="Proteomes" id="UP000427906">
    <property type="component" value="Chromosome"/>
</dbReference>
<proteinExistence type="predicted"/>
<evidence type="ECO:0000313" key="2">
    <source>
        <dbReference type="Proteomes" id="UP000427906"/>
    </source>
</evidence>
<dbReference type="EMBL" id="AP021874">
    <property type="protein sequence ID" value="BBO71144.1"/>
    <property type="molecule type" value="Genomic_DNA"/>
</dbReference>
<dbReference type="GO" id="GO:0008410">
    <property type="term" value="F:CoA-transferase activity"/>
    <property type="evidence" value="ECO:0007669"/>
    <property type="project" value="InterPro"/>
</dbReference>
<dbReference type="KEGG" id="dalk:DSCA_50740"/>